<dbReference type="GO" id="GO:0005230">
    <property type="term" value="F:extracellular ligand-gated monoatomic ion channel activity"/>
    <property type="evidence" value="ECO:0007669"/>
    <property type="project" value="InterPro"/>
</dbReference>
<dbReference type="InterPro" id="IPR006201">
    <property type="entry name" value="Neur_channel"/>
</dbReference>
<comment type="caution">
    <text evidence="20">Lacks conserved residue(s) required for the propagation of feature annotation.</text>
</comment>
<evidence type="ECO:0000313" key="23">
    <source>
        <dbReference type="EMBL" id="CAJ1060757.1"/>
    </source>
</evidence>
<evidence type="ECO:0000256" key="2">
    <source>
        <dbReference type="ARBA" id="ARBA00022475"/>
    </source>
</evidence>
<comment type="subcellular location">
    <subcellularLocation>
        <location evidence="15">Postsynaptic cell membrane</location>
        <topology evidence="15">Multi-pass membrane protein</topology>
    </subcellularLocation>
</comment>
<feature type="transmembrane region" description="Helical" evidence="20">
    <location>
        <begin position="274"/>
        <end position="291"/>
    </location>
</feature>
<gene>
    <name evidence="23" type="ORF">XNOV1_A018334</name>
</gene>
<dbReference type="GO" id="GO:0004888">
    <property type="term" value="F:transmembrane signaling receptor activity"/>
    <property type="evidence" value="ECO:0007669"/>
    <property type="project" value="InterPro"/>
</dbReference>
<keyword evidence="8 20" id="KW-0472">Membrane</keyword>
<comment type="similarity">
    <text evidence="20">Belongs to the ligand-gated ion channel (TC 1.A.9) family.</text>
</comment>
<comment type="catalytic activity">
    <reaction evidence="18">
        <text>Ca(2+)(in) = Ca(2+)(out)</text>
        <dbReference type="Rhea" id="RHEA:29671"/>
        <dbReference type="ChEBI" id="CHEBI:29108"/>
    </reaction>
</comment>
<evidence type="ECO:0000256" key="16">
    <source>
        <dbReference type="ARBA" id="ARBA00034430"/>
    </source>
</evidence>
<feature type="domain" description="Neurotransmitter-gated ion-channel transmembrane" evidence="22">
    <location>
        <begin position="245"/>
        <end position="454"/>
    </location>
</feature>
<evidence type="ECO:0000256" key="12">
    <source>
        <dbReference type="ARBA" id="ARBA00023257"/>
    </source>
</evidence>
<keyword evidence="9" id="KW-1015">Disulfide bond</keyword>
<keyword evidence="5 20" id="KW-1133">Transmembrane helix</keyword>
<evidence type="ECO:0000256" key="15">
    <source>
        <dbReference type="ARBA" id="ARBA00034104"/>
    </source>
</evidence>
<dbReference type="InterPro" id="IPR006029">
    <property type="entry name" value="Neurotrans-gated_channel_TM"/>
</dbReference>
<keyword evidence="11" id="KW-0325">Glycoprotein</keyword>
<comment type="catalytic activity">
    <reaction evidence="16">
        <text>K(+)(in) = K(+)(out)</text>
        <dbReference type="Rhea" id="RHEA:29463"/>
        <dbReference type="ChEBI" id="CHEBI:29103"/>
    </reaction>
</comment>
<dbReference type="InterPro" id="IPR018000">
    <property type="entry name" value="Neurotransmitter_ion_chnl_CS"/>
</dbReference>
<keyword evidence="1 20" id="KW-0813">Transport</keyword>
<organism evidence="23 24">
    <name type="scientific">Xyrichtys novacula</name>
    <name type="common">Pearly razorfish</name>
    <name type="synonym">Hemipteronotus novacula</name>
    <dbReference type="NCBI Taxonomy" id="13765"/>
    <lineage>
        <taxon>Eukaryota</taxon>
        <taxon>Metazoa</taxon>
        <taxon>Chordata</taxon>
        <taxon>Craniata</taxon>
        <taxon>Vertebrata</taxon>
        <taxon>Euteleostomi</taxon>
        <taxon>Actinopterygii</taxon>
        <taxon>Neopterygii</taxon>
        <taxon>Teleostei</taxon>
        <taxon>Neoteleostei</taxon>
        <taxon>Acanthomorphata</taxon>
        <taxon>Eupercaria</taxon>
        <taxon>Labriformes</taxon>
        <taxon>Labridae</taxon>
        <taxon>Xyrichtys</taxon>
    </lineage>
</organism>
<reference evidence="23" key="1">
    <citation type="submission" date="2023-08" db="EMBL/GenBank/DDBJ databases">
        <authorList>
            <person name="Alioto T."/>
            <person name="Alioto T."/>
            <person name="Gomez Garrido J."/>
        </authorList>
    </citation>
    <scope>NUCLEOTIDE SEQUENCE</scope>
</reference>
<feature type="transmembrane region" description="Helical" evidence="20">
    <location>
        <begin position="303"/>
        <end position="323"/>
    </location>
</feature>
<keyword evidence="24" id="KW-1185">Reference proteome</keyword>
<dbReference type="AlphaFoldDB" id="A0AAV1FH68"/>
<evidence type="ECO:0000256" key="8">
    <source>
        <dbReference type="ARBA" id="ARBA00023136"/>
    </source>
</evidence>
<dbReference type="SUPFAM" id="SSF90112">
    <property type="entry name" value="Neurotransmitter-gated ion-channel transmembrane pore"/>
    <property type="match status" value="1"/>
</dbReference>
<keyword evidence="14 20" id="KW-0407">Ion channel</keyword>
<dbReference type="Proteomes" id="UP001178508">
    <property type="component" value="Chromosome 7"/>
</dbReference>
<keyword evidence="2" id="KW-1003">Cell membrane</keyword>
<feature type="domain" description="Neurotransmitter-gated ion-channel ligand-binding" evidence="21">
    <location>
        <begin position="32"/>
        <end position="238"/>
    </location>
</feature>
<accession>A0AAV1FH68</accession>
<evidence type="ECO:0000259" key="21">
    <source>
        <dbReference type="Pfam" id="PF02931"/>
    </source>
</evidence>
<name>A0AAV1FH68_XYRNO</name>
<keyword evidence="4" id="KW-0732">Signal</keyword>
<evidence type="ECO:0000256" key="14">
    <source>
        <dbReference type="ARBA" id="ARBA00023303"/>
    </source>
</evidence>
<dbReference type="GO" id="GO:0045211">
    <property type="term" value="C:postsynaptic membrane"/>
    <property type="evidence" value="ECO:0007669"/>
    <property type="project" value="UniProtKB-SubCell"/>
</dbReference>
<feature type="transmembrane region" description="Helical" evidence="20">
    <location>
        <begin position="443"/>
        <end position="465"/>
    </location>
</feature>
<keyword evidence="3 20" id="KW-0812">Transmembrane</keyword>
<evidence type="ECO:0000256" key="3">
    <source>
        <dbReference type="ARBA" id="ARBA00022692"/>
    </source>
</evidence>
<dbReference type="InterPro" id="IPR006202">
    <property type="entry name" value="Neur_chan_lig-bd"/>
</dbReference>
<feature type="transmembrane region" description="Helical" evidence="20">
    <location>
        <begin position="335"/>
        <end position="353"/>
    </location>
</feature>
<sequence length="540" mass="60819">MKEKPAWSIFVCFMLLHGLTAALNCTSPTRKSLYRALQKELFSEKLVPPNNFTHPFEVTVSITVVGLLGVDEKAQTMTTVIWQVLEWQIDGLSWEKEECGTDRVSVPREELWVPDVHIGEFMDEDTSPKTPYVYLYNTGHVYDDKPVRVISSCRLEIYTFPFDIQNCSLTFGAYVHFATDVKMVQGSSAEDILQESRTVIETNGEWELIGITVTPYILDLEGGSYSQVAYSLLIRRRPVLYVVNLLIPSCFLVTVDLFSFLLPPSSVDRSSFKMTLILGYTVFLLIMNDLLPVTGETTPLINVFFSLSLALMVTSLLETVFITNVQYSSSQYSAVPNWLSVLVLRYLAIVVCLPPKKKSNRVTVNLNQSTREPTIIHAISGDETLAKLSPSPLLPSDKPDPALEELKKIGKDLTVIRLQIDNHFKGTSTSHEWQMIGIVIDRLLFGLYILFILVSFITIISIWIWNNNSKVAVCKAKAEPRPTKPSYVLASTVVQSLGGPKTNLRITRKLNVKKGPMFGNNLKRKNKSLVDESKLKYECL</sequence>
<keyword evidence="12" id="KW-0628">Postsynaptic cell membrane</keyword>
<comment type="function">
    <text evidence="19">Forms serotonin (5-hydroxytryptamine/5-HT3)-activated cation-selective channel complexes, which when activated cause fast, depolarizing responses in neurons.</text>
</comment>
<dbReference type="InterPro" id="IPR036719">
    <property type="entry name" value="Neuro-gated_channel_TM_sf"/>
</dbReference>
<dbReference type="PROSITE" id="PS00236">
    <property type="entry name" value="NEUROTR_ION_CHANNEL"/>
    <property type="match status" value="1"/>
</dbReference>
<dbReference type="InterPro" id="IPR038050">
    <property type="entry name" value="Neuro_actylchol_rec"/>
</dbReference>
<dbReference type="Gene3D" id="2.70.170.10">
    <property type="entry name" value="Neurotransmitter-gated ion-channel ligand-binding domain"/>
    <property type="match status" value="1"/>
</dbReference>
<evidence type="ECO:0000256" key="17">
    <source>
        <dbReference type="ARBA" id="ARBA00036239"/>
    </source>
</evidence>
<protein>
    <submittedName>
        <fullName evidence="23">-hydroxytryptamine receptor 3A-like</fullName>
    </submittedName>
</protein>
<evidence type="ECO:0000256" key="1">
    <source>
        <dbReference type="ARBA" id="ARBA00022448"/>
    </source>
</evidence>
<dbReference type="PRINTS" id="PR00252">
    <property type="entry name" value="NRIONCHANNEL"/>
</dbReference>
<evidence type="ECO:0000256" key="13">
    <source>
        <dbReference type="ARBA" id="ARBA00023286"/>
    </source>
</evidence>
<evidence type="ECO:0000313" key="24">
    <source>
        <dbReference type="Proteomes" id="UP001178508"/>
    </source>
</evidence>
<dbReference type="FunFam" id="2.70.170.10:FF:000017">
    <property type="entry name" value="5-hydroxytryptamine receptor 3A"/>
    <property type="match status" value="1"/>
</dbReference>
<proteinExistence type="inferred from homology"/>
<feature type="transmembrane region" description="Helical" evidence="20">
    <location>
        <begin position="239"/>
        <end position="262"/>
    </location>
</feature>
<dbReference type="Gene3D" id="1.20.58.390">
    <property type="entry name" value="Neurotransmitter-gated ion-channel transmembrane domain"/>
    <property type="match status" value="1"/>
</dbReference>
<dbReference type="SUPFAM" id="SSF63712">
    <property type="entry name" value="Nicotinic receptor ligand binding domain-like"/>
    <property type="match status" value="1"/>
</dbReference>
<evidence type="ECO:0000256" key="20">
    <source>
        <dbReference type="RuleBase" id="RU000687"/>
    </source>
</evidence>
<dbReference type="EMBL" id="OY660870">
    <property type="protein sequence ID" value="CAJ1060757.1"/>
    <property type="molecule type" value="Genomic_DNA"/>
</dbReference>
<dbReference type="InterPro" id="IPR049944">
    <property type="entry name" value="LGIC_TM_5-HT3"/>
</dbReference>
<dbReference type="FunFam" id="1.20.58.390:FF:000080">
    <property type="entry name" value="5-hydroxytryptamine (serotonin) receptor 3C, ionotropic"/>
    <property type="match status" value="1"/>
</dbReference>
<evidence type="ECO:0000256" key="11">
    <source>
        <dbReference type="ARBA" id="ARBA00023180"/>
    </source>
</evidence>
<evidence type="ECO:0000256" key="4">
    <source>
        <dbReference type="ARBA" id="ARBA00022729"/>
    </source>
</evidence>
<evidence type="ECO:0000256" key="6">
    <source>
        <dbReference type="ARBA" id="ARBA00023018"/>
    </source>
</evidence>
<keyword evidence="6" id="KW-0770">Synapse</keyword>
<dbReference type="PANTHER" id="PTHR18945">
    <property type="entry name" value="NEUROTRANSMITTER GATED ION CHANNEL"/>
    <property type="match status" value="1"/>
</dbReference>
<dbReference type="CDD" id="cd19063">
    <property type="entry name" value="LGIC_TM_5-HT3"/>
    <property type="match status" value="1"/>
</dbReference>
<keyword evidence="10 23" id="KW-0675">Receptor</keyword>
<evidence type="ECO:0000256" key="9">
    <source>
        <dbReference type="ARBA" id="ARBA00023157"/>
    </source>
</evidence>
<evidence type="ECO:0000256" key="7">
    <source>
        <dbReference type="ARBA" id="ARBA00023065"/>
    </source>
</evidence>
<comment type="catalytic activity">
    <reaction evidence="17">
        <text>Na(+)(in) = Na(+)(out)</text>
        <dbReference type="Rhea" id="RHEA:34963"/>
        <dbReference type="ChEBI" id="CHEBI:29101"/>
    </reaction>
</comment>
<feature type="transmembrane region" description="Helical" evidence="20">
    <location>
        <begin position="6"/>
        <end position="25"/>
    </location>
</feature>
<keyword evidence="7 20" id="KW-0406">Ion transport</keyword>
<dbReference type="Pfam" id="PF02932">
    <property type="entry name" value="Neur_chan_memb"/>
    <property type="match status" value="1"/>
</dbReference>
<evidence type="ECO:0000256" key="5">
    <source>
        <dbReference type="ARBA" id="ARBA00022989"/>
    </source>
</evidence>
<dbReference type="Pfam" id="PF02931">
    <property type="entry name" value="Neur_chan_LBD"/>
    <property type="match status" value="1"/>
</dbReference>
<evidence type="ECO:0000259" key="22">
    <source>
        <dbReference type="Pfam" id="PF02932"/>
    </source>
</evidence>
<dbReference type="InterPro" id="IPR036734">
    <property type="entry name" value="Neur_chan_lig-bd_sf"/>
</dbReference>
<evidence type="ECO:0000256" key="18">
    <source>
        <dbReference type="ARBA" id="ARBA00036634"/>
    </source>
</evidence>
<evidence type="ECO:0000256" key="10">
    <source>
        <dbReference type="ARBA" id="ARBA00023170"/>
    </source>
</evidence>
<evidence type="ECO:0000256" key="19">
    <source>
        <dbReference type="ARBA" id="ARBA00037540"/>
    </source>
</evidence>
<keyword evidence="13" id="KW-1071">Ligand-gated ion channel</keyword>